<dbReference type="InterPro" id="IPR015868">
    <property type="entry name" value="Glutaminase"/>
</dbReference>
<keyword evidence="5" id="KW-0378">Hydrolase</keyword>
<dbReference type="InterPro" id="IPR041541">
    <property type="entry name" value="Glutaminase_EF-hand"/>
</dbReference>
<evidence type="ECO:0000256" key="1">
    <source>
        <dbReference type="ARBA" id="ARBA00011076"/>
    </source>
</evidence>
<evidence type="ECO:0000256" key="5">
    <source>
        <dbReference type="ARBA" id="ARBA00022801"/>
    </source>
</evidence>
<protein>
    <recommendedName>
        <fullName evidence="3">glutaminase</fullName>
        <ecNumber evidence="3">3.5.1.2</ecNumber>
    </recommendedName>
    <alternativeName>
        <fullName evidence="8">L-glutamine amidohydrolase</fullName>
    </alternativeName>
</protein>
<dbReference type="GO" id="GO:0006537">
    <property type="term" value="P:glutamate biosynthetic process"/>
    <property type="evidence" value="ECO:0007669"/>
    <property type="project" value="TreeGrafter"/>
</dbReference>
<dbReference type="PROSITE" id="PS50088">
    <property type="entry name" value="ANK_REPEAT"/>
    <property type="match status" value="1"/>
</dbReference>
<keyword evidence="6 9" id="KW-0040">ANK repeat</keyword>
<dbReference type="NCBIfam" id="TIGR03814">
    <property type="entry name" value="Gln_ase"/>
    <property type="match status" value="1"/>
</dbReference>
<comment type="catalytic activity">
    <reaction evidence="7">
        <text>L-glutamine + H2O = L-glutamate + NH4(+)</text>
        <dbReference type="Rhea" id="RHEA:15889"/>
        <dbReference type="ChEBI" id="CHEBI:15377"/>
        <dbReference type="ChEBI" id="CHEBI:28938"/>
        <dbReference type="ChEBI" id="CHEBI:29985"/>
        <dbReference type="ChEBI" id="CHEBI:58359"/>
        <dbReference type="EC" id="3.5.1.2"/>
    </reaction>
</comment>
<reference evidence="11 12" key="1">
    <citation type="submission" date="2020-08" db="EMBL/GenBank/DDBJ databases">
        <authorList>
            <person name="Hejnol A."/>
        </authorList>
    </citation>
    <scope>NUCLEOTIDE SEQUENCE [LARGE SCALE GENOMIC DNA]</scope>
</reference>
<dbReference type="FunFam" id="1.25.40.20:FF:000069">
    <property type="entry name" value="Glutaminase, isoform E"/>
    <property type="match status" value="1"/>
</dbReference>
<dbReference type="Proteomes" id="UP000549394">
    <property type="component" value="Unassembled WGS sequence"/>
</dbReference>
<dbReference type="SUPFAM" id="SSF56601">
    <property type="entry name" value="beta-lactamase/transpeptidase-like"/>
    <property type="match status" value="1"/>
</dbReference>
<evidence type="ECO:0000256" key="3">
    <source>
        <dbReference type="ARBA" id="ARBA00012918"/>
    </source>
</evidence>
<dbReference type="Pfam" id="PF12796">
    <property type="entry name" value="Ank_2"/>
    <property type="match status" value="1"/>
</dbReference>
<dbReference type="InterPro" id="IPR002110">
    <property type="entry name" value="Ankyrin_rpt"/>
</dbReference>
<dbReference type="PANTHER" id="PTHR12544">
    <property type="entry name" value="GLUTAMINASE"/>
    <property type="match status" value="1"/>
</dbReference>
<keyword evidence="12" id="KW-1185">Reference proteome</keyword>
<dbReference type="Pfam" id="PF17959">
    <property type="entry name" value="EF-hand_14"/>
    <property type="match status" value="1"/>
</dbReference>
<dbReference type="InterPro" id="IPR036770">
    <property type="entry name" value="Ankyrin_rpt-contain_sf"/>
</dbReference>
<evidence type="ECO:0000313" key="11">
    <source>
        <dbReference type="EMBL" id="CAD5114732.1"/>
    </source>
</evidence>
<dbReference type="EMBL" id="CAJFCJ010000005">
    <property type="protein sequence ID" value="CAD5114732.1"/>
    <property type="molecule type" value="Genomic_DNA"/>
</dbReference>
<evidence type="ECO:0000313" key="12">
    <source>
        <dbReference type="Proteomes" id="UP000549394"/>
    </source>
</evidence>
<dbReference type="AlphaFoldDB" id="A0A7I8VFH3"/>
<evidence type="ECO:0000259" key="10">
    <source>
        <dbReference type="Pfam" id="PF17959"/>
    </source>
</evidence>
<feature type="domain" description="Glutaminase EF-hand" evidence="10">
    <location>
        <begin position="66"/>
        <end position="154"/>
    </location>
</feature>
<dbReference type="InterPro" id="IPR012338">
    <property type="entry name" value="Beta-lactam/transpept-like"/>
</dbReference>
<dbReference type="Gene3D" id="3.40.710.10">
    <property type="entry name" value="DD-peptidase/beta-lactamase superfamily"/>
    <property type="match status" value="1"/>
</dbReference>
<accession>A0A7I8VFH3</accession>
<comment type="caution">
    <text evidence="11">The sequence shown here is derived from an EMBL/GenBank/DDBJ whole genome shotgun (WGS) entry which is preliminary data.</text>
</comment>
<evidence type="ECO:0000256" key="9">
    <source>
        <dbReference type="PROSITE-ProRule" id="PRU00023"/>
    </source>
</evidence>
<evidence type="ECO:0000256" key="7">
    <source>
        <dbReference type="ARBA" id="ARBA00049534"/>
    </source>
</evidence>
<keyword evidence="4" id="KW-0677">Repeat</keyword>
<evidence type="ECO:0000256" key="8">
    <source>
        <dbReference type="ARBA" id="ARBA00077251"/>
    </source>
</evidence>
<organism evidence="11 12">
    <name type="scientific">Dimorphilus gyrociliatus</name>
    <dbReference type="NCBI Taxonomy" id="2664684"/>
    <lineage>
        <taxon>Eukaryota</taxon>
        <taxon>Metazoa</taxon>
        <taxon>Spiralia</taxon>
        <taxon>Lophotrochozoa</taxon>
        <taxon>Annelida</taxon>
        <taxon>Polychaeta</taxon>
        <taxon>Polychaeta incertae sedis</taxon>
        <taxon>Dinophilidae</taxon>
        <taxon>Dimorphilus</taxon>
    </lineage>
</organism>
<feature type="repeat" description="ANK" evidence="9">
    <location>
        <begin position="517"/>
        <end position="550"/>
    </location>
</feature>
<dbReference type="SUPFAM" id="SSF48403">
    <property type="entry name" value="Ankyrin repeat"/>
    <property type="match status" value="1"/>
</dbReference>
<dbReference type="Pfam" id="PF04960">
    <property type="entry name" value="Glutaminase"/>
    <property type="match status" value="1"/>
</dbReference>
<dbReference type="HAMAP" id="MF_00313">
    <property type="entry name" value="Glutaminase"/>
    <property type="match status" value="1"/>
</dbReference>
<dbReference type="SMART" id="SM00248">
    <property type="entry name" value="ANK"/>
    <property type="match status" value="2"/>
</dbReference>
<dbReference type="GO" id="GO:0004359">
    <property type="term" value="F:glutaminase activity"/>
    <property type="evidence" value="ECO:0007669"/>
    <property type="project" value="UniProtKB-EC"/>
</dbReference>
<dbReference type="OrthoDB" id="9995210at2759"/>
<dbReference type="EC" id="3.5.1.2" evidence="3"/>
<evidence type="ECO:0000256" key="2">
    <source>
        <dbReference type="ARBA" id="ARBA00011881"/>
    </source>
</evidence>
<comment type="similarity">
    <text evidence="1">Belongs to the glutaminase family.</text>
</comment>
<dbReference type="GO" id="GO:0006543">
    <property type="term" value="P:L-glutamine catabolic process"/>
    <property type="evidence" value="ECO:0007669"/>
    <property type="project" value="TreeGrafter"/>
</dbReference>
<dbReference type="PANTHER" id="PTHR12544:SF29">
    <property type="entry name" value="GLUTAMINASE"/>
    <property type="match status" value="1"/>
</dbReference>
<name>A0A7I8VFH3_9ANNE</name>
<dbReference type="Gene3D" id="1.10.238.210">
    <property type="match status" value="1"/>
</dbReference>
<evidence type="ECO:0000256" key="6">
    <source>
        <dbReference type="ARBA" id="ARBA00023043"/>
    </source>
</evidence>
<gene>
    <name evidence="11" type="ORF">DGYR_LOCUS3554</name>
</gene>
<dbReference type="FunFam" id="3.40.710.10:FF:000008">
    <property type="entry name" value="Glutaminase, isoform E"/>
    <property type="match status" value="1"/>
</dbReference>
<sequence>MIKQLVISRLSRLICKDIQKRAFSSSMSTEESLNQLGIKGAKKDKLIDEQQCEDIQLANTYNRTFEDHLFEVLKNDKQLVPISKFIKGLEATGLRTSDPRLKECMSKIFNIQSSLRERGGEDDSVTVDKETFTECIRDNITLIRKAFTTELVIPEFGRFTQMLDDIYWRLKDRMDGKVADYIPQLSRVSPENWGVTVCSVDGQRHSIGDTSSPFCVQSVSKPLNYAIAINDLGPDAVHQYTGHEPSGESFNEIKLGLNNKPHNPMINAGAIVVTSLLKNKEKLADRFDYIKKQYERIAGGEYIGFNNAVFLSERESADRNYALGYYLKENKCFPEGVNLSETLDFYFQLCSCDVTCESASVIAATLANGGICPITGDKILSAVSVRNTLSLMHSCGMYDYSGQWAFNVGLPAKSGVSGLILVVVPNVMGLALWSPLLDRHGNSIRGISFSEELIRTFNFHNYDNLKHTVRKTDPRRRQMERKGQQIVTLLFGAYNGDVSALRRQYLLGIDMNQADYDGRTALHISAAEGHIDCVTFLIETCGVDVSPKDRWNFSPLDDANRFGHEKVVKYLKERLSKKAQNTKNQAIFI</sequence>
<evidence type="ECO:0000256" key="4">
    <source>
        <dbReference type="ARBA" id="ARBA00022737"/>
    </source>
</evidence>
<dbReference type="PROSITE" id="PS50297">
    <property type="entry name" value="ANK_REP_REGION"/>
    <property type="match status" value="1"/>
</dbReference>
<comment type="subunit">
    <text evidence="2">Homotetramer.</text>
</comment>
<proteinExistence type="inferred from homology"/>
<dbReference type="Gene3D" id="1.25.40.20">
    <property type="entry name" value="Ankyrin repeat-containing domain"/>
    <property type="match status" value="1"/>
</dbReference>